<feature type="transmembrane region" description="Helical" evidence="2">
    <location>
        <begin position="47"/>
        <end position="65"/>
    </location>
</feature>
<proteinExistence type="predicted"/>
<feature type="transmembrane region" description="Helical" evidence="2">
    <location>
        <begin position="153"/>
        <end position="173"/>
    </location>
</feature>
<protein>
    <recommendedName>
        <fullName evidence="5">Transmembrane protein</fullName>
    </recommendedName>
</protein>
<evidence type="ECO:0000313" key="3">
    <source>
        <dbReference type="EMBL" id="OJT10818.1"/>
    </source>
</evidence>
<keyword evidence="4" id="KW-1185">Reference proteome</keyword>
<sequence>MAVNIARIYQGFITIGPFVPGGPEAWFSVVSDPTFVAKSVFYNTQTLILDAVVVSGSIGLNIALVNSSKHSGDVFAVQTGRWITAVYALTLGTNLSSTLLLAGRIWTVTRRSAQYRASDFLGPVLRVIIESGAIYSMTITAALISFVMKTNGVYVILDLISPIISIVFNMLIIRIGLASDRSFLGAASNTAQGTWAAAASASIVDRAVRRRTDGTYAMKDLKVEITQVIEHDSEYTMVDTTSPAVRTRERDPRVLRDILDIDVEVDSGSQSPRSSMHRSPLEKAPVEDGLV</sequence>
<feature type="transmembrane region" description="Helical" evidence="2">
    <location>
        <begin position="127"/>
        <end position="147"/>
    </location>
</feature>
<comment type="caution">
    <text evidence="3">The sequence shown here is derived from an EMBL/GenBank/DDBJ whole genome shotgun (WGS) entry which is preliminary data.</text>
</comment>
<feature type="compositionally biased region" description="Basic and acidic residues" evidence="1">
    <location>
        <begin position="279"/>
        <end position="291"/>
    </location>
</feature>
<dbReference type="OrthoDB" id="3354175at2759"/>
<dbReference type="AlphaFoldDB" id="A0A1M2VTC4"/>
<dbReference type="EMBL" id="MNAD01000731">
    <property type="protein sequence ID" value="OJT10818.1"/>
    <property type="molecule type" value="Genomic_DNA"/>
</dbReference>
<reference evidence="3 4" key="1">
    <citation type="submission" date="2016-10" db="EMBL/GenBank/DDBJ databases">
        <title>Genome sequence of the basidiomycete white-rot fungus Trametes pubescens.</title>
        <authorList>
            <person name="Makela M.R."/>
            <person name="Granchi Z."/>
            <person name="Peng M."/>
            <person name="De Vries R.P."/>
            <person name="Grigoriev I."/>
            <person name="Riley R."/>
            <person name="Hilden K."/>
        </authorList>
    </citation>
    <scope>NUCLEOTIDE SEQUENCE [LARGE SCALE GENOMIC DNA]</scope>
    <source>
        <strain evidence="3 4">FBCC735</strain>
    </source>
</reference>
<dbReference type="Proteomes" id="UP000184267">
    <property type="component" value="Unassembled WGS sequence"/>
</dbReference>
<dbReference type="OMA" id="TRRSAQY"/>
<feature type="transmembrane region" description="Helical" evidence="2">
    <location>
        <begin position="85"/>
        <end position="106"/>
    </location>
</feature>
<gene>
    <name evidence="3" type="ORF">TRAPUB_12687</name>
</gene>
<organism evidence="3 4">
    <name type="scientific">Trametes pubescens</name>
    <name type="common">White-rot fungus</name>
    <dbReference type="NCBI Taxonomy" id="154538"/>
    <lineage>
        <taxon>Eukaryota</taxon>
        <taxon>Fungi</taxon>
        <taxon>Dikarya</taxon>
        <taxon>Basidiomycota</taxon>
        <taxon>Agaricomycotina</taxon>
        <taxon>Agaricomycetes</taxon>
        <taxon>Polyporales</taxon>
        <taxon>Polyporaceae</taxon>
        <taxon>Trametes</taxon>
    </lineage>
</organism>
<feature type="region of interest" description="Disordered" evidence="1">
    <location>
        <begin position="266"/>
        <end position="291"/>
    </location>
</feature>
<evidence type="ECO:0000256" key="1">
    <source>
        <dbReference type="SAM" id="MobiDB-lite"/>
    </source>
</evidence>
<evidence type="ECO:0008006" key="5">
    <source>
        <dbReference type="Google" id="ProtNLM"/>
    </source>
</evidence>
<keyword evidence="2" id="KW-0472">Membrane</keyword>
<keyword evidence="2" id="KW-0812">Transmembrane</keyword>
<keyword evidence="2" id="KW-1133">Transmembrane helix</keyword>
<accession>A0A1M2VTC4</accession>
<name>A0A1M2VTC4_TRAPU</name>
<evidence type="ECO:0000256" key="2">
    <source>
        <dbReference type="SAM" id="Phobius"/>
    </source>
</evidence>
<dbReference type="STRING" id="154538.A0A1M2VTC4"/>
<evidence type="ECO:0000313" key="4">
    <source>
        <dbReference type="Proteomes" id="UP000184267"/>
    </source>
</evidence>